<dbReference type="SMART" id="SM00369">
    <property type="entry name" value="LRR_TYP"/>
    <property type="match status" value="2"/>
</dbReference>
<dbReference type="RefSeq" id="XP_058335250.1">
    <property type="nucleotide sequence ID" value="XM_058472109.1"/>
</dbReference>
<evidence type="ECO:0000256" key="2">
    <source>
        <dbReference type="ARBA" id="ARBA00022737"/>
    </source>
</evidence>
<dbReference type="PANTHER" id="PTHR48051">
    <property type="match status" value="1"/>
</dbReference>
<gene>
    <name evidence="4" type="ORF">N7468_002812</name>
</gene>
<reference evidence="4" key="2">
    <citation type="journal article" date="2023" name="IMA Fungus">
        <title>Comparative genomic study of the Penicillium genus elucidates a diverse pangenome and 15 lateral gene transfer events.</title>
        <authorList>
            <person name="Petersen C."/>
            <person name="Sorensen T."/>
            <person name="Nielsen M.R."/>
            <person name="Sondergaard T.E."/>
            <person name="Sorensen J.L."/>
            <person name="Fitzpatrick D.A."/>
            <person name="Frisvad J.C."/>
            <person name="Nielsen K.L."/>
        </authorList>
    </citation>
    <scope>NUCLEOTIDE SEQUENCE</scope>
    <source>
        <strain evidence="4">IBT 19713</strain>
    </source>
</reference>
<dbReference type="AlphaFoldDB" id="A0A9W9PJE4"/>
<evidence type="ECO:0000256" key="1">
    <source>
        <dbReference type="ARBA" id="ARBA00022614"/>
    </source>
</evidence>
<keyword evidence="2" id="KW-0677">Repeat</keyword>
<dbReference type="InterPro" id="IPR032675">
    <property type="entry name" value="LRR_dom_sf"/>
</dbReference>
<evidence type="ECO:0008006" key="6">
    <source>
        <dbReference type="Google" id="ProtNLM"/>
    </source>
</evidence>
<feature type="compositionally biased region" description="Pro residues" evidence="3">
    <location>
        <begin position="1"/>
        <end position="10"/>
    </location>
</feature>
<accession>A0A9W9PJE4</accession>
<keyword evidence="1" id="KW-0433">Leucine-rich repeat</keyword>
<dbReference type="Gene3D" id="3.80.10.10">
    <property type="entry name" value="Ribonuclease Inhibitor"/>
    <property type="match status" value="1"/>
</dbReference>
<proteinExistence type="predicted"/>
<protein>
    <recommendedName>
        <fullName evidence="6">Leucine Rich Repeat domain protein</fullName>
    </recommendedName>
</protein>
<feature type="region of interest" description="Disordered" evidence="3">
    <location>
        <begin position="1"/>
        <end position="78"/>
    </location>
</feature>
<organism evidence="4 5">
    <name type="scientific">Penicillium chermesinum</name>
    <dbReference type="NCBI Taxonomy" id="63820"/>
    <lineage>
        <taxon>Eukaryota</taxon>
        <taxon>Fungi</taxon>
        <taxon>Dikarya</taxon>
        <taxon>Ascomycota</taxon>
        <taxon>Pezizomycotina</taxon>
        <taxon>Eurotiomycetes</taxon>
        <taxon>Eurotiomycetidae</taxon>
        <taxon>Eurotiales</taxon>
        <taxon>Aspergillaceae</taxon>
        <taxon>Penicillium</taxon>
    </lineage>
</organism>
<dbReference type="SUPFAM" id="SSF52058">
    <property type="entry name" value="L domain-like"/>
    <property type="match status" value="1"/>
</dbReference>
<evidence type="ECO:0000313" key="4">
    <source>
        <dbReference type="EMBL" id="KAJ5247829.1"/>
    </source>
</evidence>
<dbReference type="InterPro" id="IPR003591">
    <property type="entry name" value="Leu-rich_rpt_typical-subtyp"/>
</dbReference>
<dbReference type="GO" id="GO:0005737">
    <property type="term" value="C:cytoplasm"/>
    <property type="evidence" value="ECO:0007669"/>
    <property type="project" value="TreeGrafter"/>
</dbReference>
<dbReference type="InterPro" id="IPR001611">
    <property type="entry name" value="Leu-rich_rpt"/>
</dbReference>
<sequence>MDNEVPLPPPRRIRHRSPSRARLPSAGSGASFRPRLPRFDDQSSQPSSDPALFSSDDIPASGLENYNAPVSNGTGRKRRYRGTWWGEQVIDPKRKRANFKEKRHLDSGVWMGSDESGADSLLSSDGPAWGEDLLKTTFTSKPPQGPSLLSSKVSASTQSLLPVPILKAPDEPEEHRIARSTVHNCLEKGEETIDLGEAPISEDAYTSLQPFLSIYLPGNSLMFLPTEIFELKDLKVLSVRNNKLRELPSAIRKLTSLEVLNIAVNQLSELPWDLMRLMQAGELKHFTAHPNPFPSIEHAEIRDGVAIDSIPFDHYKIAPLDAWSPVHVATGPVTQLDLEGRRIESSSASVSGHSKSAAPSLRELALRAVSKLPELDLLTDEELEEYPALLIPLMRQVKKIRASGSQQCSVCRREFIMPRTEWIEWWDCVPHENGMKRPRTSGEKLRPLPFKRLGCSWACIPEC</sequence>
<dbReference type="OrthoDB" id="1274115at2759"/>
<dbReference type="GeneID" id="83199412"/>
<comment type="caution">
    <text evidence="4">The sequence shown here is derived from an EMBL/GenBank/DDBJ whole genome shotgun (WGS) entry which is preliminary data.</text>
</comment>
<dbReference type="Proteomes" id="UP001150941">
    <property type="component" value="Unassembled WGS sequence"/>
</dbReference>
<evidence type="ECO:0000256" key="3">
    <source>
        <dbReference type="SAM" id="MobiDB-lite"/>
    </source>
</evidence>
<keyword evidence="5" id="KW-1185">Reference proteome</keyword>
<dbReference type="InterPro" id="IPR050216">
    <property type="entry name" value="LRR_domain-containing"/>
</dbReference>
<reference evidence="4" key="1">
    <citation type="submission" date="2022-11" db="EMBL/GenBank/DDBJ databases">
        <authorList>
            <person name="Petersen C."/>
        </authorList>
    </citation>
    <scope>NUCLEOTIDE SEQUENCE</scope>
    <source>
        <strain evidence="4">IBT 19713</strain>
    </source>
</reference>
<dbReference type="EMBL" id="JAPQKS010000002">
    <property type="protein sequence ID" value="KAJ5247829.1"/>
    <property type="molecule type" value="Genomic_DNA"/>
</dbReference>
<name>A0A9W9PJE4_9EURO</name>
<dbReference type="PANTHER" id="PTHR48051:SF1">
    <property type="entry name" value="RAS SUPPRESSOR PROTEIN 1"/>
    <property type="match status" value="1"/>
</dbReference>
<evidence type="ECO:0000313" key="5">
    <source>
        <dbReference type="Proteomes" id="UP001150941"/>
    </source>
</evidence>
<dbReference type="Pfam" id="PF13855">
    <property type="entry name" value="LRR_8"/>
    <property type="match status" value="1"/>
</dbReference>